<evidence type="ECO:0000313" key="2">
    <source>
        <dbReference type="EMBL" id="OAK56704.1"/>
    </source>
</evidence>
<name>A0A177YMB8_9NOCA</name>
<dbReference type="Proteomes" id="UP000077519">
    <property type="component" value="Unassembled WGS sequence"/>
</dbReference>
<dbReference type="EMBL" id="LVHI01000003">
    <property type="protein sequence ID" value="OAK56704.1"/>
    <property type="molecule type" value="Genomic_DNA"/>
</dbReference>
<comment type="caution">
    <text evidence="2">The sequence shown here is derived from an EMBL/GenBank/DDBJ whole genome shotgun (WGS) entry which is preliminary data.</text>
</comment>
<keyword evidence="3" id="KW-1185">Reference proteome</keyword>
<sequence>MEATEARRQSRLVRPAQPYEPPAVERSTATPAAPCRVELRRNTIRSSSAVKRRHPFPRSLGAHPAAAPTTVAPNPARDVPDDIRRGVDHALRLLLEVLDRRRTADQLRSLFAPAVIESIRTIVRNGPPGHGLGIASLRTVHSRPASENSVEIFATYARGPRVFALAARIDVRSGPRGDTPTVTSLRVC</sequence>
<dbReference type="AlphaFoldDB" id="A0A177YMB8"/>
<dbReference type="Pfam" id="PF20060">
    <property type="entry name" value="DUF6459"/>
    <property type="match status" value="1"/>
</dbReference>
<evidence type="ECO:0000313" key="3">
    <source>
        <dbReference type="Proteomes" id="UP000077519"/>
    </source>
</evidence>
<dbReference type="RefSeq" id="WP_068421498.1">
    <property type="nucleotide sequence ID" value="NZ_LVHI01000003.1"/>
</dbReference>
<feature type="compositionally biased region" description="Low complexity" evidence="1">
    <location>
        <begin position="62"/>
        <end position="76"/>
    </location>
</feature>
<evidence type="ECO:0000256" key="1">
    <source>
        <dbReference type="SAM" id="MobiDB-lite"/>
    </source>
</evidence>
<organism evidence="2 3">
    <name type="scientific">Rhodococcoides kyotonense</name>
    <dbReference type="NCBI Taxonomy" id="398843"/>
    <lineage>
        <taxon>Bacteria</taxon>
        <taxon>Bacillati</taxon>
        <taxon>Actinomycetota</taxon>
        <taxon>Actinomycetes</taxon>
        <taxon>Mycobacteriales</taxon>
        <taxon>Nocardiaceae</taxon>
        <taxon>Rhodococcoides</taxon>
    </lineage>
</organism>
<protein>
    <submittedName>
        <fullName evidence="2">Uncharacterized protein</fullName>
    </submittedName>
</protein>
<dbReference type="InterPro" id="IPR045596">
    <property type="entry name" value="DUF6459"/>
</dbReference>
<reference evidence="2 3" key="1">
    <citation type="submission" date="2016-03" db="EMBL/GenBank/DDBJ databases">
        <title>Genome sequence of Rhodococcus kyotonensis KB10.</title>
        <authorList>
            <person name="Jeong H."/>
            <person name="Hong C.E."/>
            <person name="Jo S.H."/>
            <person name="Park J.M."/>
        </authorList>
    </citation>
    <scope>NUCLEOTIDE SEQUENCE [LARGE SCALE GENOMIC DNA]</scope>
    <source>
        <strain evidence="2 3">KB10</strain>
    </source>
</reference>
<accession>A0A177YMB8</accession>
<gene>
    <name evidence="2" type="ORF">A3K89_15725</name>
</gene>
<proteinExistence type="predicted"/>
<feature type="region of interest" description="Disordered" evidence="1">
    <location>
        <begin position="1"/>
        <end position="81"/>
    </location>
</feature>